<protein>
    <submittedName>
        <fullName evidence="1">Uncharacterized protein</fullName>
    </submittedName>
</protein>
<dbReference type="EMBL" id="JACJJC010000499">
    <property type="protein sequence ID" value="MBM6705435.1"/>
    <property type="molecule type" value="Genomic_DNA"/>
</dbReference>
<feature type="non-terminal residue" evidence="1">
    <location>
        <position position="82"/>
    </location>
</feature>
<name>A0ABS2DVR4_9BURK</name>
<proteinExistence type="predicted"/>
<accession>A0ABS2DVR4</accession>
<keyword evidence="2" id="KW-1185">Reference proteome</keyword>
<dbReference type="RefSeq" id="WP_205105364.1">
    <property type="nucleotide sequence ID" value="NZ_JACJJC010000499.1"/>
</dbReference>
<comment type="caution">
    <text evidence="1">The sequence shown here is derived from an EMBL/GenBank/DDBJ whole genome shotgun (WGS) entry which is preliminary data.</text>
</comment>
<sequence>AFDGAIAGKFMNAAALWEKSRKTDIFDARAKAVSALPISNLRGTALASYLVQSVRDLRSYDTNTILSVFIAFTQSFLSILAG</sequence>
<feature type="non-terminal residue" evidence="1">
    <location>
        <position position="1"/>
    </location>
</feature>
<evidence type="ECO:0000313" key="1">
    <source>
        <dbReference type="EMBL" id="MBM6705435.1"/>
    </source>
</evidence>
<organism evidence="1 2">
    <name type="scientific">Sutterella massiliensis</name>
    <dbReference type="NCBI Taxonomy" id="1816689"/>
    <lineage>
        <taxon>Bacteria</taxon>
        <taxon>Pseudomonadati</taxon>
        <taxon>Pseudomonadota</taxon>
        <taxon>Betaproteobacteria</taxon>
        <taxon>Burkholderiales</taxon>
        <taxon>Sutterellaceae</taxon>
        <taxon>Sutterella</taxon>
    </lineage>
</organism>
<dbReference type="Proteomes" id="UP000715095">
    <property type="component" value="Unassembled WGS sequence"/>
</dbReference>
<gene>
    <name evidence="1" type="ORF">H6A60_13275</name>
</gene>
<reference evidence="1 2" key="1">
    <citation type="journal article" date="2021" name="Sci. Rep.">
        <title>The distribution of antibiotic resistance genes in chicken gut microbiota commensals.</title>
        <authorList>
            <person name="Juricova H."/>
            <person name="Matiasovicova J."/>
            <person name="Kubasova T."/>
            <person name="Cejkova D."/>
            <person name="Rychlik I."/>
        </authorList>
    </citation>
    <scope>NUCLEOTIDE SEQUENCE [LARGE SCALE GENOMIC DNA]</scope>
    <source>
        <strain evidence="1 2">An829</strain>
    </source>
</reference>
<evidence type="ECO:0000313" key="2">
    <source>
        <dbReference type="Proteomes" id="UP000715095"/>
    </source>
</evidence>